<dbReference type="InterPro" id="IPR021333">
    <property type="entry name" value="DUF2946"/>
</dbReference>
<dbReference type="Proteomes" id="UP000254875">
    <property type="component" value="Unassembled WGS sequence"/>
</dbReference>
<sequence length="121" mass="12765">MKLRARKHTVAWLGLVAMWLVVLAPLVSQLIAAAQADGPFSAVCSAVRSEGSAPAHDVSSDQWSACGYCDFFAHHVPAANVPPPEPVATVFVARAQVSKPSEFVPYAAFPSGRPRDPPAVS</sequence>
<dbReference type="EMBL" id="QHKS01000006">
    <property type="protein sequence ID" value="RDK02913.1"/>
    <property type="molecule type" value="Genomic_DNA"/>
</dbReference>
<proteinExistence type="predicted"/>
<keyword evidence="2" id="KW-1185">Reference proteome</keyword>
<dbReference type="Pfam" id="PF11162">
    <property type="entry name" value="DUF2946"/>
    <property type="match status" value="1"/>
</dbReference>
<organism evidence="1 2">
    <name type="scientific">Paraburkholderia lacunae</name>
    <dbReference type="NCBI Taxonomy" id="2211104"/>
    <lineage>
        <taxon>Bacteria</taxon>
        <taxon>Pseudomonadati</taxon>
        <taxon>Pseudomonadota</taxon>
        <taxon>Betaproteobacteria</taxon>
        <taxon>Burkholderiales</taxon>
        <taxon>Burkholderiaceae</taxon>
        <taxon>Paraburkholderia</taxon>
    </lineage>
</organism>
<protein>
    <submittedName>
        <fullName evidence="1">DUF2946 domain-containing protein</fullName>
    </submittedName>
</protein>
<evidence type="ECO:0000313" key="2">
    <source>
        <dbReference type="Proteomes" id="UP000254875"/>
    </source>
</evidence>
<dbReference type="OrthoDB" id="8683087at2"/>
<comment type="caution">
    <text evidence="1">The sequence shown here is derived from an EMBL/GenBank/DDBJ whole genome shotgun (WGS) entry which is preliminary data.</text>
</comment>
<name>A0A370NBC2_9BURK</name>
<evidence type="ECO:0000313" key="1">
    <source>
        <dbReference type="EMBL" id="RDK02913.1"/>
    </source>
</evidence>
<reference evidence="2" key="1">
    <citation type="submission" date="2018-05" db="EMBL/GenBank/DDBJ databases">
        <authorList>
            <person name="Feng T."/>
        </authorList>
    </citation>
    <scope>NUCLEOTIDE SEQUENCE [LARGE SCALE GENOMIC DNA]</scope>
    <source>
        <strain evidence="2">S27</strain>
    </source>
</reference>
<gene>
    <name evidence="1" type="ORF">DLM46_10615</name>
</gene>
<dbReference type="AlphaFoldDB" id="A0A370NBC2"/>
<accession>A0A370NBC2</accession>